<keyword evidence="2" id="KW-1185">Reference proteome</keyword>
<evidence type="ECO:0000313" key="1">
    <source>
        <dbReference type="EMBL" id="OLP74469.1"/>
    </source>
</evidence>
<dbReference type="EMBL" id="LSRX01003682">
    <property type="protein sequence ID" value="OLP74469.1"/>
    <property type="molecule type" value="Genomic_DNA"/>
</dbReference>
<dbReference type="Proteomes" id="UP000186817">
    <property type="component" value="Unassembled WGS sequence"/>
</dbReference>
<protein>
    <submittedName>
        <fullName evidence="1">Uncharacterized protein</fullName>
    </submittedName>
</protein>
<organism evidence="1 2">
    <name type="scientific">Symbiodinium microadriaticum</name>
    <name type="common">Dinoflagellate</name>
    <name type="synonym">Zooxanthella microadriatica</name>
    <dbReference type="NCBI Taxonomy" id="2951"/>
    <lineage>
        <taxon>Eukaryota</taxon>
        <taxon>Sar</taxon>
        <taxon>Alveolata</taxon>
        <taxon>Dinophyceae</taxon>
        <taxon>Suessiales</taxon>
        <taxon>Symbiodiniaceae</taxon>
        <taxon>Symbiodinium</taxon>
    </lineage>
</organism>
<comment type="caution">
    <text evidence="1">The sequence shown here is derived from an EMBL/GenBank/DDBJ whole genome shotgun (WGS) entry which is preliminary data.</text>
</comment>
<reference evidence="1 2" key="1">
    <citation type="submission" date="2016-02" db="EMBL/GenBank/DDBJ databases">
        <title>Genome analysis of coral dinoflagellate symbionts highlights evolutionary adaptations to a symbiotic lifestyle.</title>
        <authorList>
            <person name="Aranda M."/>
            <person name="Li Y."/>
            <person name="Liew Y.J."/>
            <person name="Baumgarten S."/>
            <person name="Simakov O."/>
            <person name="Wilson M."/>
            <person name="Piel J."/>
            <person name="Ashoor H."/>
            <person name="Bougouffa S."/>
            <person name="Bajic V.B."/>
            <person name="Ryu T."/>
            <person name="Ravasi T."/>
            <person name="Bayer T."/>
            <person name="Micklem G."/>
            <person name="Kim H."/>
            <person name="Bhak J."/>
            <person name="Lajeunesse T.C."/>
            <person name="Voolstra C.R."/>
        </authorList>
    </citation>
    <scope>NUCLEOTIDE SEQUENCE [LARGE SCALE GENOMIC DNA]</scope>
    <source>
        <strain evidence="1 2">CCMP2467</strain>
    </source>
</reference>
<proteinExistence type="predicted"/>
<evidence type="ECO:0000313" key="2">
    <source>
        <dbReference type="Proteomes" id="UP000186817"/>
    </source>
</evidence>
<feature type="non-terminal residue" evidence="1">
    <location>
        <position position="76"/>
    </location>
</feature>
<dbReference type="AlphaFoldDB" id="A0A1Q9BUX3"/>
<accession>A0A1Q9BUX3</accession>
<sequence length="76" mass="8765">LSTSLLRSPPRLPVARAWRVPPNRGRPLWTVPDRCLRRRPWARHWIGRVPATSCPQRALREAPVPRPTRLSTKCIA</sequence>
<name>A0A1Q9BUX3_SYMMI</name>
<gene>
    <name evidence="1" type="ORF">AK812_SmicGene45983</name>
</gene>
<feature type="non-terminal residue" evidence="1">
    <location>
        <position position="1"/>
    </location>
</feature>